<keyword evidence="1" id="KW-1133">Transmembrane helix</keyword>
<dbReference type="AlphaFoldDB" id="A0A0P6YKE3"/>
<sequence>MAVASLVLGLITLLAWCLPICGAPLAIAGIITGILGLNSTSRGMAIAGLILSGLGLVLAIVNSVVGFLLAPQFSQMFEEFMRQMPVQP</sequence>
<name>A0A0P6YKE3_9CHLR</name>
<keyword evidence="1" id="KW-0472">Membrane</keyword>
<dbReference type="EMBL" id="LGKO01000005">
    <property type="protein sequence ID" value="KPL82937.1"/>
    <property type="molecule type" value="Genomic_DNA"/>
</dbReference>
<keyword evidence="1" id="KW-0812">Transmembrane</keyword>
<gene>
    <name evidence="2" type="ORF">SE15_10950</name>
</gene>
<dbReference type="Proteomes" id="UP000050544">
    <property type="component" value="Unassembled WGS sequence"/>
</dbReference>
<protein>
    <recommendedName>
        <fullName evidence="4">DUF4190 domain-containing protein</fullName>
    </recommendedName>
</protein>
<comment type="caution">
    <text evidence="2">The sequence shown here is derived from an EMBL/GenBank/DDBJ whole genome shotgun (WGS) entry which is preliminary data.</text>
</comment>
<organism evidence="2 3">
    <name type="scientific">Thermanaerothrix daxensis</name>
    <dbReference type="NCBI Taxonomy" id="869279"/>
    <lineage>
        <taxon>Bacteria</taxon>
        <taxon>Bacillati</taxon>
        <taxon>Chloroflexota</taxon>
        <taxon>Anaerolineae</taxon>
        <taxon>Anaerolineales</taxon>
        <taxon>Anaerolineaceae</taxon>
        <taxon>Thermanaerothrix</taxon>
    </lineage>
</organism>
<keyword evidence="3" id="KW-1185">Reference proteome</keyword>
<reference evidence="2 3" key="1">
    <citation type="submission" date="2015-07" db="EMBL/GenBank/DDBJ databases">
        <title>Whole genome sequence of Thermanaerothrix daxensis DSM 23592.</title>
        <authorList>
            <person name="Hemp J."/>
            <person name="Ward L.M."/>
            <person name="Pace L.A."/>
            <person name="Fischer W.W."/>
        </authorList>
    </citation>
    <scope>NUCLEOTIDE SEQUENCE [LARGE SCALE GENOMIC DNA]</scope>
    <source>
        <strain evidence="2 3">GNS-1</strain>
    </source>
</reference>
<evidence type="ECO:0008006" key="4">
    <source>
        <dbReference type="Google" id="ProtNLM"/>
    </source>
</evidence>
<evidence type="ECO:0000313" key="3">
    <source>
        <dbReference type="Proteomes" id="UP000050544"/>
    </source>
</evidence>
<feature type="transmembrane region" description="Helical" evidence="1">
    <location>
        <begin position="44"/>
        <end position="70"/>
    </location>
</feature>
<accession>A0A0P6YKE3</accession>
<proteinExistence type="predicted"/>
<evidence type="ECO:0000256" key="1">
    <source>
        <dbReference type="SAM" id="Phobius"/>
    </source>
</evidence>
<evidence type="ECO:0000313" key="2">
    <source>
        <dbReference type="EMBL" id="KPL82937.1"/>
    </source>
</evidence>